<name>A0AAN7TGQ8_9PEZI</name>
<evidence type="ECO:0000256" key="1">
    <source>
        <dbReference type="SAM" id="Coils"/>
    </source>
</evidence>
<protein>
    <submittedName>
        <fullName evidence="3">Uncharacterized protein</fullName>
    </submittedName>
</protein>
<feature type="region of interest" description="Disordered" evidence="2">
    <location>
        <begin position="559"/>
        <end position="598"/>
    </location>
</feature>
<dbReference type="Proteomes" id="UP001310890">
    <property type="component" value="Unassembled WGS sequence"/>
</dbReference>
<evidence type="ECO:0000313" key="4">
    <source>
        <dbReference type="Proteomes" id="UP001310890"/>
    </source>
</evidence>
<reference evidence="3" key="1">
    <citation type="submission" date="2023-08" db="EMBL/GenBank/DDBJ databases">
        <title>Black Yeasts Isolated from many extreme environments.</title>
        <authorList>
            <person name="Coleine C."/>
            <person name="Stajich J.E."/>
            <person name="Selbmann L."/>
        </authorList>
    </citation>
    <scope>NUCLEOTIDE SEQUENCE</scope>
    <source>
        <strain evidence="3">CCFEE 5401</strain>
    </source>
</reference>
<feature type="region of interest" description="Disordered" evidence="2">
    <location>
        <begin position="1"/>
        <end position="26"/>
    </location>
</feature>
<evidence type="ECO:0000256" key="2">
    <source>
        <dbReference type="SAM" id="MobiDB-lite"/>
    </source>
</evidence>
<comment type="caution">
    <text evidence="3">The sequence shown here is derived from an EMBL/GenBank/DDBJ whole genome shotgun (WGS) entry which is preliminary data.</text>
</comment>
<keyword evidence="1" id="KW-0175">Coiled coil</keyword>
<sequence>MASNEDDDDRGGFPETIFRQMQQGHKQFMRDIDEVSRYFEHDNKDTKPSPHNTSPNIFISFKDFIDSNLNSLADSFRSLPDNIAELRAKMQEERERRQQDEQKVWRRWTGLEESFDHGAMLNERMDKEMREEAEEAALALLGEAKRRNGLVDQKKVWGLFHDEEVGMLDAFATPMLSPGFDTAPTSLFRFGSSDHRWLSINWFKRSAYSPVTLEDDEKYGPDSGARWRAAFEDLMSAALEKPMSAREQFGQRFNGRSQSTRTGPGLDWMLSLQCRGILPPQVPTAYNSPFGGSDILGMLNHERVLSHPDVRQLVEEIATPAPSSGACETTTEQDIYEYVGGWRPESTDAEIYDEMDKEIDFRRAVGKYQLMTLERQSQKRLQDARAEQQRIKKDSAKDWSDSEGGSHWRLYEALDDAEISLLRAVENGDGRGMLQHLRDWHVLHGNLGTAEERSGDEMAADVEELMASVAEAEKESYEALEQQRVALRLSREDDTAERTAAAAANACLQQNFVPDAVAAAPPKVDVLSSLTTTSTTRHPDGTVTTKVVLKQNFADGREETEEKIHTYQGPTSTRRQPSRPVVPPAETQTKLSKGWFWS</sequence>
<feature type="coiled-coil region" evidence="1">
    <location>
        <begin position="455"/>
        <end position="490"/>
    </location>
</feature>
<dbReference type="AlphaFoldDB" id="A0AAN7TGQ8"/>
<accession>A0AAN7TGQ8</accession>
<proteinExistence type="predicted"/>
<dbReference type="EMBL" id="JAVRRL010000009">
    <property type="protein sequence ID" value="KAK5116115.1"/>
    <property type="molecule type" value="Genomic_DNA"/>
</dbReference>
<organism evidence="3 4">
    <name type="scientific">Meristemomyces frigidus</name>
    <dbReference type="NCBI Taxonomy" id="1508187"/>
    <lineage>
        <taxon>Eukaryota</taxon>
        <taxon>Fungi</taxon>
        <taxon>Dikarya</taxon>
        <taxon>Ascomycota</taxon>
        <taxon>Pezizomycotina</taxon>
        <taxon>Dothideomycetes</taxon>
        <taxon>Dothideomycetidae</taxon>
        <taxon>Mycosphaerellales</taxon>
        <taxon>Teratosphaeriaceae</taxon>
        <taxon>Meristemomyces</taxon>
    </lineage>
</organism>
<gene>
    <name evidence="3" type="ORF">LTR62_008441</name>
</gene>
<evidence type="ECO:0000313" key="3">
    <source>
        <dbReference type="EMBL" id="KAK5116115.1"/>
    </source>
</evidence>